<feature type="region of interest" description="Disordered" evidence="1">
    <location>
        <begin position="112"/>
        <end position="156"/>
    </location>
</feature>
<evidence type="ECO:0000313" key="3">
    <source>
        <dbReference type="Proteomes" id="UP001164305"/>
    </source>
</evidence>
<dbReference type="RefSeq" id="WP_263592847.1">
    <property type="nucleotide sequence ID" value="NZ_CP107020.1"/>
</dbReference>
<evidence type="ECO:0000256" key="1">
    <source>
        <dbReference type="SAM" id="MobiDB-lite"/>
    </source>
</evidence>
<dbReference type="Proteomes" id="UP001164305">
    <property type="component" value="Chromosome"/>
</dbReference>
<evidence type="ECO:0000313" key="2">
    <source>
        <dbReference type="EMBL" id="UYG15633.1"/>
    </source>
</evidence>
<proteinExistence type="predicted"/>
<feature type="region of interest" description="Disordered" evidence="1">
    <location>
        <begin position="1"/>
        <end position="74"/>
    </location>
</feature>
<protein>
    <submittedName>
        <fullName evidence="2">Uncharacterized protein</fullName>
    </submittedName>
</protein>
<keyword evidence="3" id="KW-1185">Reference proteome</keyword>
<name>A0ABY6FXI6_9MICO</name>
<feature type="compositionally biased region" description="Basic and acidic residues" evidence="1">
    <location>
        <begin position="52"/>
        <end position="74"/>
    </location>
</feature>
<sequence length="156" mass="17428">MPHAQKTPQEPQETPQDVHHAAEGHDEPQDGQETPQDAPEGQEESQETAETFPREYVEKLRQENGRYRQRAQEADDLAHRLHVQLVKATGRLADPEDLPFADDHLDDPAKLQSAVDDLLARKPHLASRRPRGDVGQGQMSDSHGTVDLAALLRSRA</sequence>
<dbReference type="EMBL" id="CP107020">
    <property type="protein sequence ID" value="UYG15633.1"/>
    <property type="molecule type" value="Genomic_DNA"/>
</dbReference>
<gene>
    <name evidence="2" type="ORF">BRM3_08215</name>
</gene>
<accession>A0ABY6FXI6</accession>
<reference evidence="2" key="1">
    <citation type="submission" date="2022-10" db="EMBL/GenBank/DDBJ databases">
        <title>Whole-Genome Sequencing of Brachybacterium huguangmaarense BRM-3, Isolated from Betula schmidtii.</title>
        <authorList>
            <person name="Haam D."/>
        </authorList>
    </citation>
    <scope>NUCLEOTIDE SEQUENCE</scope>
    <source>
        <strain evidence="2">BRM-3</strain>
    </source>
</reference>
<organism evidence="2 3">
    <name type="scientific">Brachybacterium huguangmaarense</name>
    <dbReference type="NCBI Taxonomy" id="1652028"/>
    <lineage>
        <taxon>Bacteria</taxon>
        <taxon>Bacillati</taxon>
        <taxon>Actinomycetota</taxon>
        <taxon>Actinomycetes</taxon>
        <taxon>Micrococcales</taxon>
        <taxon>Dermabacteraceae</taxon>
        <taxon>Brachybacterium</taxon>
    </lineage>
</organism>
<feature type="compositionally biased region" description="Basic and acidic residues" evidence="1">
    <location>
        <begin position="16"/>
        <end position="28"/>
    </location>
</feature>